<dbReference type="SMART" id="SM00458">
    <property type="entry name" value="RICIN"/>
    <property type="match status" value="3"/>
</dbReference>
<dbReference type="Gene3D" id="2.80.10.50">
    <property type="match status" value="8"/>
</dbReference>
<accession>A0A7X2NER9</accession>
<feature type="signal peptide" evidence="2">
    <location>
        <begin position="1"/>
        <end position="32"/>
    </location>
</feature>
<comment type="caution">
    <text evidence="4">The sequence shown here is derived from an EMBL/GenBank/DDBJ whole genome shotgun (WGS) entry which is preliminary data.</text>
</comment>
<evidence type="ECO:0000256" key="1">
    <source>
        <dbReference type="SAM" id="MobiDB-lite"/>
    </source>
</evidence>
<dbReference type="RefSeq" id="WP_154575644.1">
    <property type="nucleotide sequence ID" value="NZ_VUMO01000002.1"/>
</dbReference>
<sequence>MVKIISKKQKISKGCIAAVVTALLAVTPCAWAVPAAESSGSASTPSVQQEASQTQKGTEGNQNNTGAQVVASAQQNTENRNTAIDPAQYYEIRSAVGNNKVLDICGGNVANGANSQLYASNGTEAQRFRFVKNSDGTYVIYTAVGCRALDVAGAGSANGTNVQQYDPNHTKAQHWTVTSNGDGTVTFSPSCAVNKSLDVSGGSQQNGANVQIYEKNGTNAQKWTLVSKGQVPNFGAKGAMLCPSYTDNTVVDVSGGSDRNGANIQCYQYNETAAQKFDIVRNGDGSYTVKNAQSGKVLDVAGGSSRSGTNVWQYAANGTDAQKWIVTQYGDKVGFKNRGSGLMLDVSGGSQASGANIQVYNSNGTSAQKWTIAKSDRPVTESDNLGDSFTAMVKNVNGKVLAVSNNNVAMWVPNYTKTRAWTFVRNVDHSYTLSPLSNPDCALDIAGGADADGTNVQIYWKNRSAAQKFVVKGKGNGTYILMPENSTTRVLDVFGNSSEENTNLDLYTANGTNAQLFKIEKVDGSKFKWTERKLVVDIAESQLGTHEGPNNYTKYGVWYASLVHNQSFEHGPWCAMFVSWCGAQAGIPSSVYCYHAYTPTGVQWYQNHNAWQWKDHYIPRAGDLVYYDWNYDSVVDHVGLVVNCQNGKITTVEGNYRDQVKSRYVNAKASSIFGYGVPRY</sequence>
<feature type="domain" description="Ricin B lectin" evidence="3">
    <location>
        <begin position="237"/>
        <end position="373"/>
    </location>
</feature>
<dbReference type="CDD" id="cd00161">
    <property type="entry name" value="beta-trefoil_Ricin-like"/>
    <property type="match status" value="3"/>
</dbReference>
<dbReference type="InterPro" id="IPR038765">
    <property type="entry name" value="Papain-like_cys_pep_sf"/>
</dbReference>
<dbReference type="InterPro" id="IPR035992">
    <property type="entry name" value="Ricin_B-like_lectins"/>
</dbReference>
<proteinExistence type="predicted"/>
<dbReference type="Proteomes" id="UP000461754">
    <property type="component" value="Unassembled WGS sequence"/>
</dbReference>
<keyword evidence="2" id="KW-0732">Signal</keyword>
<organism evidence="4 5">
    <name type="scientific">Pseudoramibacter porci</name>
    <dbReference type="NCBI Taxonomy" id="2606631"/>
    <lineage>
        <taxon>Bacteria</taxon>
        <taxon>Bacillati</taxon>
        <taxon>Bacillota</taxon>
        <taxon>Clostridia</taxon>
        <taxon>Eubacteriales</taxon>
        <taxon>Eubacteriaceae</taxon>
        <taxon>Pseudoramibacter</taxon>
    </lineage>
</organism>
<dbReference type="SUPFAM" id="SSF50370">
    <property type="entry name" value="Ricin B-like lectins"/>
    <property type="match status" value="3"/>
</dbReference>
<dbReference type="SUPFAM" id="SSF54001">
    <property type="entry name" value="Cysteine proteinases"/>
    <property type="match status" value="1"/>
</dbReference>
<feature type="domain" description="Ricin B lectin" evidence="3">
    <location>
        <begin position="88"/>
        <end position="226"/>
    </location>
</feature>
<dbReference type="Pfam" id="PF14200">
    <property type="entry name" value="RicinB_lectin_2"/>
    <property type="match status" value="3"/>
</dbReference>
<name>A0A7X2NER9_9FIRM</name>
<gene>
    <name evidence="4" type="ORF">FYJ52_02290</name>
</gene>
<keyword evidence="5" id="KW-1185">Reference proteome</keyword>
<dbReference type="Gene3D" id="3.90.1720.10">
    <property type="entry name" value="endopeptidase domain like (from Nostoc punctiforme)"/>
    <property type="match status" value="1"/>
</dbReference>
<feature type="compositionally biased region" description="Polar residues" evidence="1">
    <location>
        <begin position="38"/>
        <end position="64"/>
    </location>
</feature>
<evidence type="ECO:0000313" key="4">
    <source>
        <dbReference type="EMBL" id="MSS19242.1"/>
    </source>
</evidence>
<evidence type="ECO:0000313" key="5">
    <source>
        <dbReference type="Proteomes" id="UP000461754"/>
    </source>
</evidence>
<dbReference type="InterPro" id="IPR000772">
    <property type="entry name" value="Ricin_B_lectin"/>
</dbReference>
<dbReference type="AlphaFoldDB" id="A0A7X2NER9"/>
<dbReference type="PROSITE" id="PS50231">
    <property type="entry name" value="RICIN_B_LECTIN"/>
    <property type="match status" value="2"/>
</dbReference>
<feature type="chain" id="PRO_5031172184" evidence="2">
    <location>
        <begin position="33"/>
        <end position="680"/>
    </location>
</feature>
<evidence type="ECO:0000256" key="2">
    <source>
        <dbReference type="SAM" id="SignalP"/>
    </source>
</evidence>
<feature type="domain" description="Ricin B lectin" evidence="3">
    <location>
        <begin position="389"/>
        <end position="520"/>
    </location>
</feature>
<evidence type="ECO:0000259" key="3">
    <source>
        <dbReference type="SMART" id="SM00458"/>
    </source>
</evidence>
<reference evidence="4 5" key="1">
    <citation type="submission" date="2019-08" db="EMBL/GenBank/DDBJ databases">
        <title>In-depth cultivation of the pig gut microbiome towards novel bacterial diversity and tailored functional studies.</title>
        <authorList>
            <person name="Wylensek D."/>
            <person name="Hitch T.C.A."/>
            <person name="Clavel T."/>
        </authorList>
    </citation>
    <scope>NUCLEOTIDE SEQUENCE [LARGE SCALE GENOMIC DNA]</scope>
    <source>
        <strain evidence="4 5">RF-744-FAT-4</strain>
    </source>
</reference>
<protein>
    <submittedName>
        <fullName evidence="4">CHAP domain-containing protein</fullName>
    </submittedName>
</protein>
<dbReference type="EMBL" id="VUMO01000002">
    <property type="protein sequence ID" value="MSS19242.1"/>
    <property type="molecule type" value="Genomic_DNA"/>
</dbReference>
<feature type="region of interest" description="Disordered" evidence="1">
    <location>
        <begin position="37"/>
        <end position="64"/>
    </location>
</feature>